<comment type="subcellular location">
    <subcellularLocation>
        <location evidence="1">Membrane</location>
        <topology evidence="1">Single-pass membrane protein</topology>
    </subcellularLocation>
</comment>
<evidence type="ECO:0000256" key="4">
    <source>
        <dbReference type="ARBA" id="ARBA00022989"/>
    </source>
</evidence>
<evidence type="ECO:0008006" key="9">
    <source>
        <dbReference type="Google" id="ProtNLM"/>
    </source>
</evidence>
<evidence type="ECO:0000256" key="1">
    <source>
        <dbReference type="ARBA" id="ARBA00004167"/>
    </source>
</evidence>
<evidence type="ECO:0000256" key="5">
    <source>
        <dbReference type="ARBA" id="ARBA00023136"/>
    </source>
</evidence>
<dbReference type="Proteomes" id="UP000229317">
    <property type="component" value="Unassembled WGS sequence"/>
</dbReference>
<dbReference type="PANTHER" id="PTHR30093">
    <property type="entry name" value="GENERAL SECRETION PATHWAY PROTEIN G"/>
    <property type="match status" value="1"/>
</dbReference>
<evidence type="ECO:0000256" key="6">
    <source>
        <dbReference type="SAM" id="Phobius"/>
    </source>
</evidence>
<organism evidence="7 8">
    <name type="scientific">Candidatus Portnoybacteria bacterium CG11_big_fil_rev_8_21_14_0_20_40_15</name>
    <dbReference type="NCBI Taxonomy" id="1974817"/>
    <lineage>
        <taxon>Bacteria</taxon>
        <taxon>Candidatus Portnoyibacteriota</taxon>
    </lineage>
</organism>
<dbReference type="InterPro" id="IPR045584">
    <property type="entry name" value="Pilin-like"/>
</dbReference>
<dbReference type="GO" id="GO:0015628">
    <property type="term" value="P:protein secretion by the type II secretion system"/>
    <property type="evidence" value="ECO:0007669"/>
    <property type="project" value="InterPro"/>
</dbReference>
<dbReference type="PRINTS" id="PR00885">
    <property type="entry name" value="BCTERIALGSPH"/>
</dbReference>
<gene>
    <name evidence="7" type="ORF">COV84_00345</name>
</gene>
<dbReference type="GO" id="GO:0015627">
    <property type="term" value="C:type II protein secretion system complex"/>
    <property type="evidence" value="ECO:0007669"/>
    <property type="project" value="InterPro"/>
</dbReference>
<evidence type="ECO:0000256" key="2">
    <source>
        <dbReference type="ARBA" id="ARBA00022481"/>
    </source>
</evidence>
<dbReference type="NCBIfam" id="TIGR02532">
    <property type="entry name" value="IV_pilin_GFxxxE"/>
    <property type="match status" value="1"/>
</dbReference>
<name>A0A2H0KU40_9BACT</name>
<dbReference type="SUPFAM" id="SSF54523">
    <property type="entry name" value="Pili subunits"/>
    <property type="match status" value="1"/>
</dbReference>
<dbReference type="GO" id="GO:0016020">
    <property type="term" value="C:membrane"/>
    <property type="evidence" value="ECO:0007669"/>
    <property type="project" value="UniProtKB-SubCell"/>
</dbReference>
<reference evidence="7 8" key="1">
    <citation type="submission" date="2017-09" db="EMBL/GenBank/DDBJ databases">
        <title>Depth-based differentiation of microbial function through sediment-hosted aquifers and enrichment of novel symbionts in the deep terrestrial subsurface.</title>
        <authorList>
            <person name="Probst A.J."/>
            <person name="Ladd B."/>
            <person name="Jarett J.K."/>
            <person name="Geller-Mcgrath D.E."/>
            <person name="Sieber C.M."/>
            <person name="Emerson J.B."/>
            <person name="Anantharaman K."/>
            <person name="Thomas B.C."/>
            <person name="Malmstrom R."/>
            <person name="Stieglmeier M."/>
            <person name="Klingl A."/>
            <person name="Woyke T."/>
            <person name="Ryan C.M."/>
            <person name="Banfield J.F."/>
        </authorList>
    </citation>
    <scope>NUCLEOTIDE SEQUENCE [LARGE SCALE GENOMIC DNA]</scope>
    <source>
        <strain evidence="7">CG11_big_fil_rev_8_21_14_0_20_40_15</strain>
    </source>
</reference>
<comment type="caution">
    <text evidence="7">The sequence shown here is derived from an EMBL/GenBank/DDBJ whole genome shotgun (WGS) entry which is preliminary data.</text>
</comment>
<dbReference type="InterPro" id="IPR012902">
    <property type="entry name" value="N_methyl_site"/>
</dbReference>
<dbReference type="EMBL" id="PCVO01000004">
    <property type="protein sequence ID" value="PIQ75617.1"/>
    <property type="molecule type" value="Genomic_DNA"/>
</dbReference>
<accession>A0A2H0KU40</accession>
<dbReference type="AlphaFoldDB" id="A0A2H0KU40"/>
<keyword evidence="3 6" id="KW-0812">Transmembrane</keyword>
<sequence length="153" mass="17250">MNKRSKFLTGFTLIELLVVIAIIGILATIVLVTLNNARQKARDARRWSDMTQISKAMALYYDAANPNSYPNIANNQQSITTNRWNNSGLNKYIIKAPVDPGGRTYYWKDRSTPLTCFCVYVQIENEASRWILDNPNGVKKVNSNPNSGNCCTQ</sequence>
<keyword evidence="5 6" id="KW-0472">Membrane</keyword>
<proteinExistence type="predicted"/>
<protein>
    <recommendedName>
        <fullName evidence="9">Type II secretion system protein GspG C-terminal domain-containing protein</fullName>
    </recommendedName>
</protein>
<keyword evidence="4 6" id="KW-1133">Transmembrane helix</keyword>
<dbReference type="PROSITE" id="PS00409">
    <property type="entry name" value="PROKAR_NTER_METHYL"/>
    <property type="match status" value="1"/>
</dbReference>
<evidence type="ECO:0000256" key="3">
    <source>
        <dbReference type="ARBA" id="ARBA00022692"/>
    </source>
</evidence>
<dbReference type="Pfam" id="PF07963">
    <property type="entry name" value="N_methyl"/>
    <property type="match status" value="1"/>
</dbReference>
<keyword evidence="2" id="KW-0488">Methylation</keyword>
<feature type="transmembrane region" description="Helical" evidence="6">
    <location>
        <begin position="12"/>
        <end position="37"/>
    </location>
</feature>
<evidence type="ECO:0000313" key="8">
    <source>
        <dbReference type="Proteomes" id="UP000229317"/>
    </source>
</evidence>
<dbReference type="InterPro" id="IPR002416">
    <property type="entry name" value="T2SS_protein-GspH"/>
</dbReference>
<dbReference type="Gene3D" id="3.30.700.10">
    <property type="entry name" value="Glycoprotein, Type 4 Pilin"/>
    <property type="match status" value="1"/>
</dbReference>
<evidence type="ECO:0000313" key="7">
    <source>
        <dbReference type="EMBL" id="PIQ75617.1"/>
    </source>
</evidence>